<accession>A0ABW2RKB9</accession>
<evidence type="ECO:0000313" key="2">
    <source>
        <dbReference type="Proteomes" id="UP001596500"/>
    </source>
</evidence>
<evidence type="ECO:0000313" key="1">
    <source>
        <dbReference type="EMBL" id="MFC7441410.1"/>
    </source>
</evidence>
<gene>
    <name evidence="1" type="ORF">ACFQNG_09590</name>
</gene>
<organism evidence="1 2">
    <name type="scientific">Laceyella putida</name>
    <dbReference type="NCBI Taxonomy" id="110101"/>
    <lineage>
        <taxon>Bacteria</taxon>
        <taxon>Bacillati</taxon>
        <taxon>Bacillota</taxon>
        <taxon>Bacilli</taxon>
        <taxon>Bacillales</taxon>
        <taxon>Thermoactinomycetaceae</taxon>
        <taxon>Laceyella</taxon>
    </lineage>
</organism>
<protein>
    <submittedName>
        <fullName evidence="1">Uncharacterized protein</fullName>
    </submittedName>
</protein>
<sequence>MVNTAEKLLLQVIHHDKNGAIYQIGQTRCVVFAPQITDEERERRCKEIQRVAWAVWNEMCISKIE</sequence>
<proteinExistence type="predicted"/>
<dbReference type="EMBL" id="JBHTBW010000021">
    <property type="protein sequence ID" value="MFC7441410.1"/>
    <property type="molecule type" value="Genomic_DNA"/>
</dbReference>
<keyword evidence="2" id="KW-1185">Reference proteome</keyword>
<comment type="caution">
    <text evidence="1">The sequence shown here is derived from an EMBL/GenBank/DDBJ whole genome shotgun (WGS) entry which is preliminary data.</text>
</comment>
<name>A0ABW2RKB9_9BACL</name>
<dbReference type="Proteomes" id="UP001596500">
    <property type="component" value="Unassembled WGS sequence"/>
</dbReference>
<reference evidence="2" key="1">
    <citation type="journal article" date="2019" name="Int. J. Syst. Evol. Microbiol.">
        <title>The Global Catalogue of Microorganisms (GCM) 10K type strain sequencing project: providing services to taxonomists for standard genome sequencing and annotation.</title>
        <authorList>
            <consortium name="The Broad Institute Genomics Platform"/>
            <consortium name="The Broad Institute Genome Sequencing Center for Infectious Disease"/>
            <person name="Wu L."/>
            <person name="Ma J."/>
        </authorList>
    </citation>
    <scope>NUCLEOTIDE SEQUENCE [LARGE SCALE GENOMIC DNA]</scope>
    <source>
        <strain evidence="2">CGMCC 1.12942</strain>
    </source>
</reference>
<dbReference type="RefSeq" id="WP_379864698.1">
    <property type="nucleotide sequence ID" value="NZ_JBHTBW010000021.1"/>
</dbReference>